<reference evidence="4 5" key="1">
    <citation type="submission" date="2021-03" db="EMBL/GenBank/DDBJ databases">
        <title>Genomic Encyclopedia of Type Strains, Phase IV (KMG-IV): sequencing the most valuable type-strain genomes for metagenomic binning, comparative biology and taxonomic classification.</title>
        <authorList>
            <person name="Goeker M."/>
        </authorList>
    </citation>
    <scope>NUCLEOTIDE SEQUENCE [LARGE SCALE GENOMIC DNA]</scope>
    <source>
        <strain evidence="4 5">DSM 28783</strain>
    </source>
</reference>
<proteinExistence type="inferred from homology"/>
<dbReference type="EC" id="2.6.1.82" evidence="4"/>
<dbReference type="InterPro" id="IPR050103">
    <property type="entry name" value="Class-III_PLP-dep_AT"/>
</dbReference>
<evidence type="ECO:0000256" key="1">
    <source>
        <dbReference type="ARBA" id="ARBA00001933"/>
    </source>
</evidence>
<organism evidence="4 5">
    <name type="scientific">Clostridium algifaecis</name>
    <dbReference type="NCBI Taxonomy" id="1472040"/>
    <lineage>
        <taxon>Bacteria</taxon>
        <taxon>Bacillati</taxon>
        <taxon>Bacillota</taxon>
        <taxon>Clostridia</taxon>
        <taxon>Eubacteriales</taxon>
        <taxon>Clostridiaceae</taxon>
        <taxon>Clostridium</taxon>
    </lineage>
</organism>
<evidence type="ECO:0000313" key="4">
    <source>
        <dbReference type="EMBL" id="MBP2032893.1"/>
    </source>
</evidence>
<comment type="cofactor">
    <cofactor evidence="1">
        <name>pyridoxal 5'-phosphate</name>
        <dbReference type="ChEBI" id="CHEBI:597326"/>
    </cofactor>
</comment>
<dbReference type="GO" id="GO:0033094">
    <property type="term" value="F:putrescine--2-oxoglutarate transaminase activity"/>
    <property type="evidence" value="ECO:0007669"/>
    <property type="project" value="UniProtKB-EC"/>
</dbReference>
<dbReference type="PANTHER" id="PTHR11986">
    <property type="entry name" value="AMINOTRANSFERASE CLASS III"/>
    <property type="match status" value="1"/>
</dbReference>
<dbReference type="InterPro" id="IPR005814">
    <property type="entry name" value="Aminotrans_3"/>
</dbReference>
<dbReference type="Gene3D" id="3.40.640.10">
    <property type="entry name" value="Type I PLP-dependent aspartate aminotransferase-like (Major domain)"/>
    <property type="match status" value="1"/>
</dbReference>
<dbReference type="PANTHER" id="PTHR11986:SF112">
    <property type="entry name" value="PUTRESCINE AMINOTRANSFERASE"/>
    <property type="match status" value="1"/>
</dbReference>
<dbReference type="InterPro" id="IPR015422">
    <property type="entry name" value="PyrdxlP-dep_Trfase_small"/>
</dbReference>
<keyword evidence="2 3" id="KW-0663">Pyridoxal phosphate</keyword>
<dbReference type="EMBL" id="JAGGLM010000008">
    <property type="protein sequence ID" value="MBP2032893.1"/>
    <property type="molecule type" value="Genomic_DNA"/>
</dbReference>
<dbReference type="Proteomes" id="UP001519307">
    <property type="component" value="Unassembled WGS sequence"/>
</dbReference>
<dbReference type="Pfam" id="PF00202">
    <property type="entry name" value="Aminotran_3"/>
    <property type="match status" value="1"/>
</dbReference>
<dbReference type="PROSITE" id="PS00600">
    <property type="entry name" value="AA_TRANSFER_CLASS_3"/>
    <property type="match status" value="1"/>
</dbReference>
<dbReference type="Gene3D" id="3.90.1150.10">
    <property type="entry name" value="Aspartate Aminotransferase, domain 1"/>
    <property type="match status" value="1"/>
</dbReference>
<dbReference type="CDD" id="cd00610">
    <property type="entry name" value="OAT_like"/>
    <property type="match status" value="1"/>
</dbReference>
<comment type="caution">
    <text evidence="4">The sequence shown here is derived from an EMBL/GenBank/DDBJ whole genome shotgun (WGS) entry which is preliminary data.</text>
</comment>
<protein>
    <submittedName>
        <fullName evidence="4">Putrescine aminotransferase</fullName>
        <ecNumber evidence="4">2.6.1.82</ecNumber>
    </submittedName>
</protein>
<keyword evidence="4" id="KW-0032">Aminotransferase</keyword>
<sequence length="452" mass="50084">MIKDTVVEDLKRVLGYIEKGKNLTEEDKDRITKETVEYTRDNLNPGWLSYRKSVSDDYTIVEWSDGGEFFYDLNGNAYADFLGGYGIFTPGHRNPEILKSVLAQIDRQPMNSQELLEPLRGYLAKIMAEITPGDLNHCFFTSGGAEAVEMALKLARISSGKKWFISAVNAFHGKSFGALSVTGKNIFRKPYLPLLPDVQHVEYGVAEDIRKAIKNLQAVGESVAAVILEPIQGEAGVVLPPKGYLKEVRSICDEYDVFLIIDEIQTGLGRTGTMWRCDAEEIVPDIMTFGKSFGGGLVPATGIIARPKLWIDELVEDPNLLGSPTFGGNPLSSAAALATIRYIIKNDIPGMCKKKGEKIIGILKLLQEKYPKLLKEVRGAGLLISMEFPETEIGYFIAKNLFDRHFLTAGTLNNSKVIRIEPPAVVSYESIDKLGKTLDEVFSLAVDKFNLY</sequence>
<gene>
    <name evidence="4" type="ORF">J2Z42_001572</name>
</gene>
<dbReference type="SUPFAM" id="SSF53383">
    <property type="entry name" value="PLP-dependent transferases"/>
    <property type="match status" value="1"/>
</dbReference>
<name>A0ABS4KS79_9CLOT</name>
<dbReference type="InterPro" id="IPR015421">
    <property type="entry name" value="PyrdxlP-dep_Trfase_major"/>
</dbReference>
<dbReference type="InterPro" id="IPR015424">
    <property type="entry name" value="PyrdxlP-dep_Trfase"/>
</dbReference>
<dbReference type="InterPro" id="IPR049704">
    <property type="entry name" value="Aminotrans_3_PPA_site"/>
</dbReference>
<evidence type="ECO:0000256" key="3">
    <source>
        <dbReference type="RuleBase" id="RU003560"/>
    </source>
</evidence>
<keyword evidence="4" id="KW-0808">Transferase</keyword>
<evidence type="ECO:0000256" key="2">
    <source>
        <dbReference type="ARBA" id="ARBA00022898"/>
    </source>
</evidence>
<dbReference type="PIRSF" id="PIRSF000521">
    <property type="entry name" value="Transaminase_4ab_Lys_Orn"/>
    <property type="match status" value="1"/>
</dbReference>
<keyword evidence="5" id="KW-1185">Reference proteome</keyword>
<evidence type="ECO:0000313" key="5">
    <source>
        <dbReference type="Proteomes" id="UP001519307"/>
    </source>
</evidence>
<accession>A0ABS4KS79</accession>
<comment type="similarity">
    <text evidence="3">Belongs to the class-III pyridoxal-phosphate-dependent aminotransferase family.</text>
</comment>